<evidence type="ECO:0000259" key="3">
    <source>
        <dbReference type="PROSITE" id="PS51109"/>
    </source>
</evidence>
<feature type="region of interest" description="Disordered" evidence="2">
    <location>
        <begin position="452"/>
        <end position="492"/>
    </location>
</feature>
<feature type="compositionally biased region" description="Basic and acidic residues" evidence="2">
    <location>
        <begin position="49"/>
        <end position="63"/>
    </location>
</feature>
<feature type="domain" description="G5" evidence="3">
    <location>
        <begin position="803"/>
        <end position="884"/>
    </location>
</feature>
<feature type="compositionally biased region" description="Basic and acidic residues" evidence="2">
    <location>
        <begin position="1460"/>
        <end position="1490"/>
    </location>
</feature>
<protein>
    <submittedName>
        <fullName evidence="4">Peptidase</fullName>
    </submittedName>
</protein>
<feature type="compositionally biased region" description="Basic and acidic residues" evidence="2">
    <location>
        <begin position="481"/>
        <end position="492"/>
    </location>
</feature>
<proteinExistence type="predicted"/>
<feature type="domain" description="G5" evidence="3">
    <location>
        <begin position="1027"/>
        <end position="1107"/>
    </location>
</feature>
<feature type="region of interest" description="Disordered" evidence="2">
    <location>
        <begin position="170"/>
        <end position="213"/>
    </location>
</feature>
<feature type="compositionally biased region" description="Basic and acidic residues" evidence="2">
    <location>
        <begin position="1286"/>
        <end position="1298"/>
    </location>
</feature>
<feature type="compositionally biased region" description="Basic and acidic residues" evidence="2">
    <location>
        <begin position="1657"/>
        <end position="1696"/>
    </location>
</feature>
<feature type="domain" description="G5" evidence="3">
    <location>
        <begin position="1171"/>
        <end position="1254"/>
    </location>
</feature>
<dbReference type="Pfam" id="PF20592">
    <property type="entry name" value="pAdhesive_10"/>
    <property type="match status" value="1"/>
</dbReference>
<dbReference type="EMBL" id="PNHP01000001">
    <property type="protein sequence ID" value="PMC82712.1"/>
    <property type="molecule type" value="Genomic_DNA"/>
</dbReference>
<feature type="region of interest" description="Disordered" evidence="2">
    <location>
        <begin position="1"/>
        <end position="125"/>
    </location>
</feature>
<feature type="compositionally biased region" description="Polar residues" evidence="2">
    <location>
        <begin position="108"/>
        <end position="120"/>
    </location>
</feature>
<feature type="region of interest" description="Disordered" evidence="2">
    <location>
        <begin position="1272"/>
        <end position="1298"/>
    </location>
</feature>
<dbReference type="Pfam" id="PF07501">
    <property type="entry name" value="G5"/>
    <property type="match status" value="10"/>
</dbReference>
<feature type="domain" description="G5" evidence="3">
    <location>
        <begin position="1329"/>
        <end position="1405"/>
    </location>
</feature>
<dbReference type="Proteomes" id="UP000235658">
    <property type="component" value="Unassembled WGS sequence"/>
</dbReference>
<dbReference type="InterPro" id="IPR011098">
    <property type="entry name" value="G5_dom"/>
</dbReference>
<evidence type="ECO:0000313" key="5">
    <source>
        <dbReference type="Proteomes" id="UP000235658"/>
    </source>
</evidence>
<feature type="domain" description="G5" evidence="3">
    <location>
        <begin position="953"/>
        <end position="1034"/>
    </location>
</feature>
<evidence type="ECO:0000313" key="4">
    <source>
        <dbReference type="EMBL" id="PMC82712.1"/>
    </source>
</evidence>
<feature type="domain" description="G5" evidence="3">
    <location>
        <begin position="1403"/>
        <end position="1484"/>
    </location>
</feature>
<evidence type="ECO:0000256" key="1">
    <source>
        <dbReference type="ARBA" id="ARBA00022729"/>
    </source>
</evidence>
<feature type="compositionally biased region" description="Basic and acidic residues" evidence="2">
    <location>
        <begin position="1710"/>
        <end position="1790"/>
    </location>
</feature>
<feature type="domain" description="G5" evidence="3">
    <location>
        <begin position="1556"/>
        <end position="1636"/>
    </location>
</feature>
<feature type="region of interest" description="Disordered" evidence="2">
    <location>
        <begin position="1459"/>
        <end position="1490"/>
    </location>
</feature>
<organism evidence="4 5">
    <name type="scientific">Anaerococcus hydrogenalis</name>
    <dbReference type="NCBI Taxonomy" id="33029"/>
    <lineage>
        <taxon>Bacteria</taxon>
        <taxon>Bacillati</taxon>
        <taxon>Bacillota</taxon>
        <taxon>Tissierellia</taxon>
        <taxon>Tissierellales</taxon>
        <taxon>Peptoniphilaceae</taxon>
        <taxon>Anaerococcus</taxon>
    </lineage>
</organism>
<feature type="domain" description="G5" evidence="3">
    <location>
        <begin position="1100"/>
        <end position="1180"/>
    </location>
</feature>
<feature type="domain" description="G5" evidence="3">
    <location>
        <begin position="1627"/>
        <end position="1702"/>
    </location>
</feature>
<feature type="compositionally biased region" description="Polar residues" evidence="2">
    <location>
        <begin position="197"/>
        <end position="213"/>
    </location>
</feature>
<dbReference type="InterPro" id="IPR046774">
    <property type="entry name" value="pAdhesive_10"/>
</dbReference>
<gene>
    <name evidence="4" type="ORF">CJ192_00890</name>
</gene>
<dbReference type="PROSITE" id="PS51109">
    <property type="entry name" value="G5"/>
    <property type="match status" value="12"/>
</dbReference>
<feature type="compositionally biased region" description="Basic and acidic residues" evidence="2">
    <location>
        <begin position="76"/>
        <end position="107"/>
    </location>
</feature>
<feature type="compositionally biased region" description="Polar residues" evidence="2">
    <location>
        <begin position="1889"/>
        <end position="1904"/>
    </location>
</feature>
<reference evidence="4 5" key="1">
    <citation type="submission" date="2017-09" db="EMBL/GenBank/DDBJ databases">
        <title>Bacterial strain isolated from the female urinary microbiota.</title>
        <authorList>
            <person name="Thomas-White K."/>
            <person name="Kumar N."/>
            <person name="Forster S."/>
            <person name="Putonti C."/>
            <person name="Lawley T."/>
            <person name="Wolfe A.J."/>
        </authorList>
    </citation>
    <scope>NUCLEOTIDE SEQUENCE [LARGE SCALE GENOMIC DNA]</scope>
    <source>
        <strain evidence="4 5">UMB0204</strain>
    </source>
</reference>
<dbReference type="Gene3D" id="2.20.230.10">
    <property type="entry name" value="Resuscitation-promoting factor rpfb"/>
    <property type="match status" value="10"/>
</dbReference>
<feature type="region of interest" description="Disordered" evidence="2">
    <location>
        <begin position="1657"/>
        <end position="1904"/>
    </location>
</feature>
<dbReference type="Gene3D" id="2.20.230.30">
    <property type="match status" value="2"/>
</dbReference>
<feature type="domain" description="G5" evidence="3">
    <location>
        <begin position="1483"/>
        <end position="1563"/>
    </location>
</feature>
<dbReference type="SMART" id="SM01208">
    <property type="entry name" value="G5"/>
    <property type="match status" value="12"/>
</dbReference>
<sequence>MGGASIAQADEINPDNPSYISENQQREDEPSVQNLGNDDKNITEVNNSDTKEENLLLSEEKTPEAQGAGESGSQAQEDKNLQKADDPNYGEDEGKIKDYDGSERYKQTDLQPGDPNQTQYKTDEKKVKDGFKFEFKNPSSTSPSKTEYGYQITIDKKTGQRTYTSITVTDGGKVSVPTGEKPMMGQGEKLTPESPDVTYQPTENSTMDSAGPQRNLNYEASEETLKHINNKENSSTSFGMKDNYTQDNPGVKFFAGNFALGYKVNPWPNENDKLELLKLNGSYNKKVFVQGQDIDTGIKVDNIDENAKERLVGQVYNPITGDIVPGASAYIGDNGNIHIKMPEGALKKDESGKTIINEDSIFNTPDYKALQNLDVKFFARPRTAEEFKKIAETPDEFGYTGTYTGSEAGTSDINHKGTNVTIDKQGIDRYDHYNLIGGFKLNLDDTRYYDQSFEDGNGKDTSKVTSSEVKPGEPFKVGMVKPEKPKETDKSAAEMNAAEGRGEASGRLIMDFINKENKGKAPEDQWKVELGKGDIANFTITPPKSAKAGDFVAIPIEYTYTNGSKDVHWFHFVVQESTYIKPEYDAQVNFPVNEQTSEAKVTEDGKRLTPEHYTLPDTLETDEAGNKLATDDKGNKWTVKVDEKTGKVSAKPVDPTAFDGGEKLTVPVVAHYVDEQKPGEDITEESYAYFVIEERANMTARYNAKAGKSGDKLSSDVILNTEDHYNRRPGKFTIDSPTYTDDKGNVWNVSIDEKTGKITATVPNAEEGRTVDGALLNVPVTAHYYEEDGKLEVGTKKTEAQFMAYGTNGKVEKTEEIPFETKVEKDRNLKKGEIKVITEGKKGSKKVTYTIEDSKITKEDEQELEAPQERLIHVGEGVNDGTHKIEEKVEVGFETEIQFDDSLAPGETKEIQKGEAGEKKRDITLTIEDGNVTKTETGEFTETKAPTKRIIKVGRNTEGKVEHKEELPFKYKVEEVDTLKKGEYKIVKPGKVGTKTTTWTIKNSKVDGEPTVTEDPAEDALIQVGKGTNEGTHEIVEKKNIDYKTVIEYDENLDADQQEVVKEGNPGEQERTNTLVIKDGKVSETKEGEFKTTKEATDRVVKVGTKPVTKVVEKPFNTEYVYDENLESGKTEEVTPGKNGKVTITTTYDKDQKKVVTSETEEEGQNRVVKIGGKTNGTEKIKEEIPFEVEVRKDPSLKKGEWKYATDDEGNELKGEKGEQEKNLTIVNSKVTETSEPIVTKKAKKAVILVGDEDFTGKIKSVDKDPIPFETEVTVDPSLKPGEIVEDQKGELGEQETELTREIKNGTAGEEVRGETKRTKEPVKRKIRVGAKSDGTHTYTNKKPFEVEVRVNPELKKGEHKVVQKGVEGEEEFTVTIENSKVTKTSEPKETKAPVKEIIEVGSDDFTGTFETKKTKAVEFETEYIVDETLEPGKTVVDKEGKLGEEEITVTHTIVNGKVTKSEESKPVQTKAPEKRIVRVGKKPSEGETTKTIEREIPYETKVIYDENLEAGFQKIENEGKAGKEEVTITQKIKDSKPVGEATETTKTIIEKEDRVVRIGVKPVVKETELGNNTEYRHNPELKAGEEKVIEEGSKGSVKYTTTFNKETGKLEVKEERTEPKNRVVEYGSKTDGEFTYESEKAYDIIIRENPNLEAGKTKVIQEGKPGKTETTVKIENSEEVSRDTKTITEKQDKIIEIGTKNVCEIPPVKPEDPTKPDEKDPEDPNKPGEKDPEDPNKPGEENPKDPEKPGEEDPKDPEKPGEEDPKDPEKPGKEDPKDPGNPGEEKPKEPGTPGETPEKPGEPNKPGNPGEEDPKDPGNPGEEKPKEPGTTGETPEKPNEPGTPGETPEKPNKSGQRPENPKKPEDKNVNESKDKQINPSRKLEKTKTVINKDNTNKNPSTGVASLSTVLSSLGISLSALGFSKKKRKNK</sequence>
<feature type="compositionally biased region" description="Basic and acidic residues" evidence="2">
    <location>
        <begin position="1860"/>
        <end position="1888"/>
    </location>
</feature>
<evidence type="ECO:0000256" key="2">
    <source>
        <dbReference type="SAM" id="MobiDB-lite"/>
    </source>
</evidence>
<feature type="domain" description="G5" evidence="3">
    <location>
        <begin position="875"/>
        <end position="957"/>
    </location>
</feature>
<keyword evidence="1" id="KW-0732">Signal</keyword>
<feature type="domain" description="G5" evidence="3">
    <location>
        <begin position="1252"/>
        <end position="1333"/>
    </location>
</feature>
<comment type="caution">
    <text evidence="4">The sequence shown here is derived from an EMBL/GenBank/DDBJ whole genome shotgun (WGS) entry which is preliminary data.</text>
</comment>
<name>A0A2N6ULH4_9FIRM</name>
<accession>A0A2N6ULH4</accession>